<dbReference type="PANTHER" id="PTHR42852">
    <property type="entry name" value="THIOL:DISULFIDE INTERCHANGE PROTEIN DSBE"/>
    <property type="match status" value="1"/>
</dbReference>
<gene>
    <name evidence="2" type="ORF">Bealeia1_00617</name>
</gene>
<reference evidence="2 3" key="1">
    <citation type="journal article" date="2024" name="Environ. Microbiol.">
        <title>Novel evolutionary insights on the interactions of the Holosporales (Alphaproteobacteria) with eukaryotic hosts from comparative genomics.</title>
        <authorList>
            <person name="Giovannini M."/>
            <person name="Petroni G."/>
            <person name="Castelli M."/>
        </authorList>
    </citation>
    <scope>NUCLEOTIDE SEQUENCE [LARGE SCALE GENOMIC DNA]</scope>
    <source>
        <strain evidence="2 3">US_Bl 15I1</strain>
    </source>
</reference>
<dbReference type="CDD" id="cd02966">
    <property type="entry name" value="TlpA_like_family"/>
    <property type="match status" value="1"/>
</dbReference>
<dbReference type="InterPro" id="IPR013766">
    <property type="entry name" value="Thioredoxin_domain"/>
</dbReference>
<dbReference type="EMBL" id="CP133270">
    <property type="protein sequence ID" value="WVX66439.1"/>
    <property type="molecule type" value="Genomic_DNA"/>
</dbReference>
<sequence length="182" mass="20173">MNFWKKSENWILTSIVLLFFMGLAVWNFAPNSMSLFSPVRADPMTIPFVDKDQKVLTLDDFKGKPTVVNFWATWCPVCVKKMDTLNTFAGKFQEKGGQVLALSHDRTGIGTVKAYYLKNGYTNLPIYLETSGSMLHAFGGTGLPTAILINANGEVVAKVPGGFDWESSDANELVETYFGIKL</sequence>
<name>A0ABZ2C1R9_9PROT</name>
<dbReference type="InterPro" id="IPR013740">
    <property type="entry name" value="Redoxin"/>
</dbReference>
<proteinExistence type="predicted"/>
<protein>
    <submittedName>
        <fullName evidence="2">TlpA family protein disulfide reductase</fullName>
    </submittedName>
</protein>
<evidence type="ECO:0000313" key="2">
    <source>
        <dbReference type="EMBL" id="WVX66439.1"/>
    </source>
</evidence>
<organism evidence="2 3">
    <name type="scientific">Candidatus Bealeia paramacronuclearis</name>
    <dbReference type="NCBI Taxonomy" id="1921001"/>
    <lineage>
        <taxon>Bacteria</taxon>
        <taxon>Pseudomonadati</taxon>
        <taxon>Pseudomonadota</taxon>
        <taxon>Alphaproteobacteria</taxon>
        <taxon>Holosporales</taxon>
        <taxon>Holosporaceae</taxon>
        <taxon>Candidatus Bealeia</taxon>
    </lineage>
</organism>
<accession>A0ABZ2C1R9</accession>
<dbReference type="InterPro" id="IPR036249">
    <property type="entry name" value="Thioredoxin-like_sf"/>
</dbReference>
<keyword evidence="3" id="KW-1185">Reference proteome</keyword>
<evidence type="ECO:0000259" key="1">
    <source>
        <dbReference type="PROSITE" id="PS51352"/>
    </source>
</evidence>
<dbReference type="Proteomes" id="UP001330434">
    <property type="component" value="Chromosome"/>
</dbReference>
<dbReference type="Pfam" id="PF08534">
    <property type="entry name" value="Redoxin"/>
    <property type="match status" value="1"/>
</dbReference>
<dbReference type="SUPFAM" id="SSF52833">
    <property type="entry name" value="Thioredoxin-like"/>
    <property type="match status" value="1"/>
</dbReference>
<dbReference type="PROSITE" id="PS51352">
    <property type="entry name" value="THIOREDOXIN_2"/>
    <property type="match status" value="1"/>
</dbReference>
<evidence type="ECO:0000313" key="3">
    <source>
        <dbReference type="Proteomes" id="UP001330434"/>
    </source>
</evidence>
<dbReference type="PANTHER" id="PTHR42852:SF18">
    <property type="entry name" value="CHROMOSOME UNDETERMINED SCAFFOLD_47, WHOLE GENOME SHOTGUN SEQUENCE"/>
    <property type="match status" value="1"/>
</dbReference>
<feature type="domain" description="Thioredoxin" evidence="1">
    <location>
        <begin position="35"/>
        <end position="179"/>
    </location>
</feature>
<dbReference type="Gene3D" id="3.40.30.10">
    <property type="entry name" value="Glutaredoxin"/>
    <property type="match status" value="1"/>
</dbReference>
<dbReference type="RefSeq" id="WP_331255307.1">
    <property type="nucleotide sequence ID" value="NZ_CP133270.1"/>
</dbReference>
<dbReference type="InterPro" id="IPR050553">
    <property type="entry name" value="Thioredoxin_ResA/DsbE_sf"/>
</dbReference>